<dbReference type="AlphaFoldDB" id="A0A8T0NLH0"/>
<keyword evidence="2" id="KW-1185">Reference proteome</keyword>
<sequence>MWGPHVRSTSLLPPFTTMAGMAAARHSLPAGPCPHPGEPGGVARLYHRRHRTRVGCLRRPLHSRRPPQLLHTPVRRFLAEPAAPARTRRRPLAPCACPLAHDQAMPPHAAAAPVGPARAAPSPQ</sequence>
<dbReference type="EMBL" id="CM029053">
    <property type="protein sequence ID" value="KAG2547966.1"/>
    <property type="molecule type" value="Genomic_DNA"/>
</dbReference>
<protein>
    <submittedName>
        <fullName evidence="1">Uncharacterized protein</fullName>
    </submittedName>
</protein>
<reference evidence="1" key="1">
    <citation type="submission" date="2020-05" db="EMBL/GenBank/DDBJ databases">
        <title>WGS assembly of Panicum virgatum.</title>
        <authorList>
            <person name="Lovell J.T."/>
            <person name="Jenkins J."/>
            <person name="Shu S."/>
            <person name="Juenger T.E."/>
            <person name="Schmutz J."/>
        </authorList>
    </citation>
    <scope>NUCLEOTIDE SEQUENCE</scope>
    <source>
        <strain evidence="1">AP13</strain>
    </source>
</reference>
<organism evidence="1 2">
    <name type="scientific">Panicum virgatum</name>
    <name type="common">Blackwell switchgrass</name>
    <dbReference type="NCBI Taxonomy" id="38727"/>
    <lineage>
        <taxon>Eukaryota</taxon>
        <taxon>Viridiplantae</taxon>
        <taxon>Streptophyta</taxon>
        <taxon>Embryophyta</taxon>
        <taxon>Tracheophyta</taxon>
        <taxon>Spermatophyta</taxon>
        <taxon>Magnoliopsida</taxon>
        <taxon>Liliopsida</taxon>
        <taxon>Poales</taxon>
        <taxon>Poaceae</taxon>
        <taxon>PACMAD clade</taxon>
        <taxon>Panicoideae</taxon>
        <taxon>Panicodae</taxon>
        <taxon>Paniceae</taxon>
        <taxon>Panicinae</taxon>
        <taxon>Panicum</taxon>
        <taxon>Panicum sect. Hiantes</taxon>
    </lineage>
</organism>
<accession>A0A8T0NLH0</accession>
<comment type="caution">
    <text evidence="1">The sequence shown here is derived from an EMBL/GenBank/DDBJ whole genome shotgun (WGS) entry which is preliminary data.</text>
</comment>
<evidence type="ECO:0000313" key="2">
    <source>
        <dbReference type="Proteomes" id="UP000823388"/>
    </source>
</evidence>
<dbReference type="Proteomes" id="UP000823388">
    <property type="component" value="Chromosome 9K"/>
</dbReference>
<evidence type="ECO:0000313" key="1">
    <source>
        <dbReference type="EMBL" id="KAG2547966.1"/>
    </source>
</evidence>
<gene>
    <name evidence="1" type="ORF">PVAP13_9KG142985</name>
</gene>
<proteinExistence type="predicted"/>
<name>A0A8T0NLH0_PANVG</name>